<evidence type="ECO:0000259" key="1">
    <source>
        <dbReference type="Pfam" id="PF18029"/>
    </source>
</evidence>
<evidence type="ECO:0000313" key="2">
    <source>
        <dbReference type="EMBL" id="AWH92914.1"/>
    </source>
</evidence>
<accession>A0A2S1R9H7</accession>
<dbReference type="PANTHER" id="PTHR35908">
    <property type="entry name" value="HYPOTHETICAL FUSION PROTEIN"/>
    <property type="match status" value="1"/>
</dbReference>
<proteinExistence type="predicted"/>
<dbReference type="InterPro" id="IPR029068">
    <property type="entry name" value="Glyas_Bleomycin-R_OHBP_Dase"/>
</dbReference>
<dbReference type="Proteomes" id="UP000244928">
    <property type="component" value="Chromosome"/>
</dbReference>
<name>A0A2S1R9H7_9ACTN</name>
<dbReference type="OrthoDB" id="1645442at2"/>
<dbReference type="KEGG" id="dlu:A6035_12875"/>
<dbReference type="SUPFAM" id="SSF54593">
    <property type="entry name" value="Glyoxalase/Bleomycin resistance protein/Dihydroxybiphenyl dioxygenase"/>
    <property type="match status" value="1"/>
</dbReference>
<dbReference type="RefSeq" id="WP_108848126.1">
    <property type="nucleotide sequence ID" value="NZ_CP015449.1"/>
</dbReference>
<dbReference type="Pfam" id="PF18029">
    <property type="entry name" value="Glyoxalase_6"/>
    <property type="match status" value="1"/>
</dbReference>
<sequence length="129" mass="14014">MAGISARRVVVALDCPNARELAEFYASMLGWRINGGEQNPDWVDVLPPEGESGALALACQTVPDFRAPTWPDGPVPAQVHLDFHVNSIVDSEPSVLAAGARRHDHQPSLDGRFVVYLDPVGHPFCLCEE</sequence>
<dbReference type="Gene3D" id="3.10.180.10">
    <property type="entry name" value="2,3-Dihydroxybiphenyl 1,2-Dioxygenase, domain 1"/>
    <property type="match status" value="1"/>
</dbReference>
<dbReference type="AlphaFoldDB" id="A0A2S1R9H7"/>
<dbReference type="CDD" id="cd06587">
    <property type="entry name" value="VOC"/>
    <property type="match status" value="1"/>
</dbReference>
<feature type="domain" description="Glyoxalase-like" evidence="1">
    <location>
        <begin position="11"/>
        <end position="127"/>
    </location>
</feature>
<evidence type="ECO:0000313" key="3">
    <source>
        <dbReference type="Proteomes" id="UP000244928"/>
    </source>
</evidence>
<gene>
    <name evidence="2" type="ORF">A6035_12875</name>
</gene>
<protein>
    <submittedName>
        <fullName evidence="2">Glyoxalase</fullName>
    </submittedName>
</protein>
<organism evidence="2 3">
    <name type="scientific">Dietzia lutea</name>
    <dbReference type="NCBI Taxonomy" id="546160"/>
    <lineage>
        <taxon>Bacteria</taxon>
        <taxon>Bacillati</taxon>
        <taxon>Actinomycetota</taxon>
        <taxon>Actinomycetes</taxon>
        <taxon>Mycobacteriales</taxon>
        <taxon>Dietziaceae</taxon>
        <taxon>Dietzia</taxon>
    </lineage>
</organism>
<reference evidence="2 3" key="1">
    <citation type="submission" date="2016-04" db="EMBL/GenBank/DDBJ databases">
        <title>Complete genome sequence of Dietzia lutea YIM 80766T, a strain isolated from desert soil in Egypt.</title>
        <authorList>
            <person name="Zhao J."/>
            <person name="Hu B."/>
            <person name="Geng S."/>
            <person name="Nie Y."/>
            <person name="Tang Y."/>
        </authorList>
    </citation>
    <scope>NUCLEOTIDE SEQUENCE [LARGE SCALE GENOMIC DNA]</scope>
    <source>
        <strain evidence="2 3">YIM 80766</strain>
    </source>
</reference>
<dbReference type="PANTHER" id="PTHR35908:SF1">
    <property type="entry name" value="CONSERVED PROTEIN"/>
    <property type="match status" value="1"/>
</dbReference>
<dbReference type="EMBL" id="CP015449">
    <property type="protein sequence ID" value="AWH92914.1"/>
    <property type="molecule type" value="Genomic_DNA"/>
</dbReference>
<keyword evidence="3" id="KW-1185">Reference proteome</keyword>
<dbReference type="InterPro" id="IPR041581">
    <property type="entry name" value="Glyoxalase_6"/>
</dbReference>